<dbReference type="KEGG" id="pstg:E8M01_19135"/>
<dbReference type="InterPro" id="IPR026045">
    <property type="entry name" value="Ferric-bd"/>
</dbReference>
<dbReference type="RefSeq" id="WP_136961583.1">
    <property type="nucleotide sequence ID" value="NZ_CP039690.1"/>
</dbReference>
<dbReference type="Gene3D" id="3.40.190.10">
    <property type="entry name" value="Periplasmic binding protein-like II"/>
    <property type="match status" value="2"/>
</dbReference>
<reference evidence="3 4" key="1">
    <citation type="submission" date="2019-04" db="EMBL/GenBank/DDBJ databases">
        <title>Phreatobacter aquaticus sp. nov.</title>
        <authorList>
            <person name="Choi A."/>
        </authorList>
    </citation>
    <scope>NUCLEOTIDE SEQUENCE [LARGE SCALE GENOMIC DNA]</scope>
    <source>
        <strain evidence="3 4">KCTC 52518</strain>
    </source>
</reference>
<sequence>MKALLAVGFVLAMVFGTAAPAAAQKTRVTIYTALENEQLAPFKQAIEAAVPGVDVAWLRDSTGVITARFLAERERPQADMVMGLAASSLLMFEQANLLEAYTPRGVEALKPAFRDQAVPVTWTGMDAFLGVICFNTVEARKANVAVPATWRDLTVPALRGQIVMPHPASSGTGYLMVAMWLQLMGEEAGWRFMDQLHENVATYTHSGSAPCVQAARGERIAGISLDMRGARERTQGAPIEVVVPAEGTGWDMEAAAIVRGRPQAQTDAARRIMDWVATKGANELYARSYAVVAYPGITSAPANYPANAEARMFANDFGWMASNRTRVLAEWSRRYEAKAAARN</sequence>
<dbReference type="PANTHER" id="PTHR30006:SF2">
    <property type="entry name" value="ABC TRANSPORTER SUBSTRATE-BINDING PROTEIN"/>
    <property type="match status" value="1"/>
</dbReference>
<evidence type="ECO:0000313" key="3">
    <source>
        <dbReference type="EMBL" id="QCI66138.1"/>
    </source>
</evidence>
<evidence type="ECO:0000256" key="2">
    <source>
        <dbReference type="SAM" id="SignalP"/>
    </source>
</evidence>
<dbReference type="AlphaFoldDB" id="A0A4D7B6Y9"/>
<dbReference type="GO" id="GO:0030288">
    <property type="term" value="C:outer membrane-bounded periplasmic space"/>
    <property type="evidence" value="ECO:0007669"/>
    <property type="project" value="TreeGrafter"/>
</dbReference>
<evidence type="ECO:0000256" key="1">
    <source>
        <dbReference type="ARBA" id="ARBA00022729"/>
    </source>
</evidence>
<accession>A0A4D7B6Y9</accession>
<feature type="signal peptide" evidence="2">
    <location>
        <begin position="1"/>
        <end position="23"/>
    </location>
</feature>
<organism evidence="3 4">
    <name type="scientific">Phreatobacter stygius</name>
    <dbReference type="NCBI Taxonomy" id="1940610"/>
    <lineage>
        <taxon>Bacteria</taxon>
        <taxon>Pseudomonadati</taxon>
        <taxon>Pseudomonadota</taxon>
        <taxon>Alphaproteobacteria</taxon>
        <taxon>Hyphomicrobiales</taxon>
        <taxon>Phreatobacteraceae</taxon>
        <taxon>Phreatobacter</taxon>
    </lineage>
</organism>
<dbReference type="PANTHER" id="PTHR30006">
    <property type="entry name" value="THIAMINE-BINDING PERIPLASMIC PROTEIN-RELATED"/>
    <property type="match status" value="1"/>
</dbReference>
<keyword evidence="4" id="KW-1185">Reference proteome</keyword>
<dbReference type="OrthoDB" id="9766989at2"/>
<protein>
    <submittedName>
        <fullName evidence="3">Putative 2-aminoethylphosphonate ABC transporter substrate-binding protein</fullName>
    </submittedName>
</protein>
<feature type="chain" id="PRO_5020180932" evidence="2">
    <location>
        <begin position="24"/>
        <end position="343"/>
    </location>
</feature>
<evidence type="ECO:0000313" key="4">
    <source>
        <dbReference type="Proteomes" id="UP000298781"/>
    </source>
</evidence>
<dbReference type="EMBL" id="CP039690">
    <property type="protein sequence ID" value="QCI66138.1"/>
    <property type="molecule type" value="Genomic_DNA"/>
</dbReference>
<dbReference type="Proteomes" id="UP000298781">
    <property type="component" value="Chromosome"/>
</dbReference>
<dbReference type="PIRSF" id="PIRSF002825">
    <property type="entry name" value="CfbpA"/>
    <property type="match status" value="1"/>
</dbReference>
<keyword evidence="1 2" id="KW-0732">Signal</keyword>
<dbReference type="CDD" id="cd13544">
    <property type="entry name" value="PBP2_Fbp_like_1"/>
    <property type="match status" value="1"/>
</dbReference>
<dbReference type="NCBIfam" id="TIGR03261">
    <property type="entry name" value="phnS2"/>
    <property type="match status" value="1"/>
</dbReference>
<dbReference type="Pfam" id="PF13343">
    <property type="entry name" value="SBP_bac_6"/>
    <property type="match status" value="1"/>
</dbReference>
<gene>
    <name evidence="3" type="ORF">E8M01_19135</name>
</gene>
<dbReference type="GO" id="GO:0030975">
    <property type="term" value="F:thiamine binding"/>
    <property type="evidence" value="ECO:0007669"/>
    <property type="project" value="TreeGrafter"/>
</dbReference>
<proteinExistence type="predicted"/>
<name>A0A4D7B6Y9_9HYPH</name>
<dbReference type="GO" id="GO:0015888">
    <property type="term" value="P:thiamine transport"/>
    <property type="evidence" value="ECO:0007669"/>
    <property type="project" value="TreeGrafter"/>
</dbReference>
<dbReference type="GO" id="GO:0030976">
    <property type="term" value="F:thiamine pyrophosphate binding"/>
    <property type="evidence" value="ECO:0007669"/>
    <property type="project" value="TreeGrafter"/>
</dbReference>
<dbReference type="SUPFAM" id="SSF53850">
    <property type="entry name" value="Periplasmic binding protein-like II"/>
    <property type="match status" value="1"/>
</dbReference>
<dbReference type="InterPro" id="IPR017663">
    <property type="entry name" value="ABC_2-AEP-bd"/>
</dbReference>